<reference evidence="4 5" key="1">
    <citation type="submission" date="2020-01" db="EMBL/GenBank/DDBJ databases">
        <title>Genetics and antimicrobial susceptibilities of Nocardia species isolated from the soil; a comparison with species isolated from humans.</title>
        <authorList>
            <person name="Carrasco G."/>
            <person name="Monzon S."/>
            <person name="Sansegundo M."/>
            <person name="Garcia E."/>
            <person name="Garrido N."/>
            <person name="Medina M.J."/>
            <person name="Villalon P."/>
            <person name="Ramirez-Arocha A.C."/>
            <person name="Jimenez P."/>
            <person name="Cuesta I."/>
            <person name="Valdezate S."/>
        </authorList>
    </citation>
    <scope>NUCLEOTIDE SEQUENCE [LARGE SCALE GENOMIC DNA]</scope>
    <source>
        <strain evidence="4 5">CNM20110626</strain>
    </source>
</reference>
<feature type="domain" description="TerD" evidence="3">
    <location>
        <begin position="44"/>
        <end position="150"/>
    </location>
</feature>
<evidence type="ECO:0000313" key="4">
    <source>
        <dbReference type="EMBL" id="NEW31302.1"/>
    </source>
</evidence>
<dbReference type="PANTHER" id="PTHR32097:SF4">
    <property type="entry name" value="GENERAL STRESS PROTEIN 16U"/>
    <property type="match status" value="1"/>
</dbReference>
<dbReference type="Proteomes" id="UP000471166">
    <property type="component" value="Unassembled WGS sequence"/>
</dbReference>
<dbReference type="PANTHER" id="PTHR32097">
    <property type="entry name" value="CAMP-BINDING PROTEIN 1-RELATED"/>
    <property type="match status" value="1"/>
</dbReference>
<protein>
    <submittedName>
        <fullName evidence="4">TerD family protein</fullName>
    </submittedName>
</protein>
<evidence type="ECO:0000259" key="3">
    <source>
        <dbReference type="Pfam" id="PF02342"/>
    </source>
</evidence>
<proteinExistence type="inferred from homology"/>
<sequence length="520" mass="54309">MRQLTAGQNVPLTGQTVRFGVHADAAPALSALVVNDDLRVSDAGDVVTGDRTSTAGVSLDGDGVTLTLAEVRADAQAVLLVASTAGQPAELGKVVAELSENGTTTVEFAIAPAAGERALICLEVYRRQGAWKVRALGQGYAGGLAELLQAHGAAGMAPSAAGTAPVAAASAPQADPYAMTAPAQGGSPLEVGHGLERLWMIFEDAARSAAALISARDYAAKRLDQELSEAVSDPATRNTPAANAARTAAQRRHDELNATAETNHRRDSDQLVRELAEADQALPPSLASWESPAWDRAPAPADGIRLGELYAIDRGPLRIPYCVPIPLNRPLWIDSESSAAVAPIVGALLARLVAAAPQRTTVVDIIDLTSAFTGLTGLLGPVLGGPPITHHTDISARLKTLADAAELAEMAYNSGAGTPPTEHRVLVAADFPHGYQATDVQRLGSLLMRGDLIGLSTVIIGSNESDSEDNLVATLSRACRHLPTIPGTPLFDPWTGSAWELDLDLLPQEPERQARILRAR</sequence>
<dbReference type="CDD" id="cd06974">
    <property type="entry name" value="TerD_like"/>
    <property type="match status" value="1"/>
</dbReference>
<dbReference type="InterPro" id="IPR003325">
    <property type="entry name" value="TerD"/>
</dbReference>
<comment type="similarity">
    <text evidence="1">Belongs to the CAPAB/TerDEXZ family.</text>
</comment>
<feature type="compositionally biased region" description="Basic and acidic residues" evidence="2">
    <location>
        <begin position="251"/>
        <end position="268"/>
    </location>
</feature>
<dbReference type="InterPro" id="IPR051324">
    <property type="entry name" value="Stress/Tellurium_Resist"/>
</dbReference>
<dbReference type="Gene3D" id="2.60.60.30">
    <property type="entry name" value="sav2460 like domains"/>
    <property type="match status" value="1"/>
</dbReference>
<dbReference type="Pfam" id="PF02342">
    <property type="entry name" value="TerD"/>
    <property type="match status" value="1"/>
</dbReference>
<evidence type="ECO:0000256" key="1">
    <source>
        <dbReference type="ARBA" id="ARBA00008775"/>
    </source>
</evidence>
<evidence type="ECO:0000256" key="2">
    <source>
        <dbReference type="SAM" id="MobiDB-lite"/>
    </source>
</evidence>
<gene>
    <name evidence="4" type="ORF">GV791_01840</name>
</gene>
<feature type="compositionally biased region" description="Low complexity" evidence="2">
    <location>
        <begin position="234"/>
        <end position="248"/>
    </location>
</feature>
<comment type="caution">
    <text evidence="4">The sequence shown here is derived from an EMBL/GenBank/DDBJ whole genome shotgun (WGS) entry which is preliminary data.</text>
</comment>
<organism evidence="4 5">
    <name type="scientific">Nocardia cyriacigeorgica</name>
    <dbReference type="NCBI Taxonomy" id="135487"/>
    <lineage>
        <taxon>Bacteria</taxon>
        <taxon>Bacillati</taxon>
        <taxon>Actinomycetota</taxon>
        <taxon>Actinomycetes</taxon>
        <taxon>Mycobacteriales</taxon>
        <taxon>Nocardiaceae</taxon>
        <taxon>Nocardia</taxon>
    </lineage>
</organism>
<dbReference type="RefSeq" id="WP_163841191.1">
    <property type="nucleotide sequence ID" value="NZ_JAAGVB010000002.1"/>
</dbReference>
<accession>A0A6P1CH98</accession>
<evidence type="ECO:0000313" key="5">
    <source>
        <dbReference type="Proteomes" id="UP000471166"/>
    </source>
</evidence>
<dbReference type="AlphaFoldDB" id="A0A6P1CH98"/>
<dbReference type="EMBL" id="JAAGVB010000002">
    <property type="protein sequence ID" value="NEW31302.1"/>
    <property type="molecule type" value="Genomic_DNA"/>
</dbReference>
<name>A0A6P1CH98_9NOCA</name>
<feature type="region of interest" description="Disordered" evidence="2">
    <location>
        <begin position="229"/>
        <end position="268"/>
    </location>
</feature>